<evidence type="ECO:0000313" key="3">
    <source>
        <dbReference type="Proteomes" id="UP000823775"/>
    </source>
</evidence>
<dbReference type="EMBL" id="JACEIK010000118">
    <property type="protein sequence ID" value="MCD7450152.1"/>
    <property type="molecule type" value="Genomic_DNA"/>
</dbReference>
<comment type="caution">
    <text evidence="2">The sequence shown here is derived from an EMBL/GenBank/DDBJ whole genome shotgun (WGS) entry which is preliminary data.</text>
</comment>
<accession>A0ABS8RTV5</accession>
<gene>
    <name evidence="2" type="ORF">HAX54_003933</name>
</gene>
<feature type="region of interest" description="Disordered" evidence="1">
    <location>
        <begin position="41"/>
        <end position="66"/>
    </location>
</feature>
<evidence type="ECO:0000256" key="1">
    <source>
        <dbReference type="SAM" id="MobiDB-lite"/>
    </source>
</evidence>
<organism evidence="2 3">
    <name type="scientific">Datura stramonium</name>
    <name type="common">Jimsonweed</name>
    <name type="synonym">Common thornapple</name>
    <dbReference type="NCBI Taxonomy" id="4076"/>
    <lineage>
        <taxon>Eukaryota</taxon>
        <taxon>Viridiplantae</taxon>
        <taxon>Streptophyta</taxon>
        <taxon>Embryophyta</taxon>
        <taxon>Tracheophyta</taxon>
        <taxon>Spermatophyta</taxon>
        <taxon>Magnoliopsida</taxon>
        <taxon>eudicotyledons</taxon>
        <taxon>Gunneridae</taxon>
        <taxon>Pentapetalae</taxon>
        <taxon>asterids</taxon>
        <taxon>lamiids</taxon>
        <taxon>Solanales</taxon>
        <taxon>Solanaceae</taxon>
        <taxon>Solanoideae</taxon>
        <taxon>Datureae</taxon>
        <taxon>Datura</taxon>
    </lineage>
</organism>
<dbReference type="Proteomes" id="UP000823775">
    <property type="component" value="Unassembled WGS sequence"/>
</dbReference>
<keyword evidence="3" id="KW-1185">Reference proteome</keyword>
<evidence type="ECO:0000313" key="2">
    <source>
        <dbReference type="EMBL" id="MCD7450152.1"/>
    </source>
</evidence>
<proteinExistence type="predicted"/>
<protein>
    <submittedName>
        <fullName evidence="2">Uncharacterized protein</fullName>
    </submittedName>
</protein>
<feature type="compositionally biased region" description="Basic residues" evidence="1">
    <location>
        <begin position="45"/>
        <end position="54"/>
    </location>
</feature>
<feature type="non-terminal residue" evidence="2">
    <location>
        <position position="1"/>
    </location>
</feature>
<sequence length="66" mass="7023">VLLRKNLGCVGILGELIVPGNSNGAGKSAAVAALWRKKPVEVKKEKRKEKKNKKEGKGLVDLAGDD</sequence>
<reference evidence="2 3" key="1">
    <citation type="journal article" date="2021" name="BMC Genomics">
        <title>Datura genome reveals duplications of psychoactive alkaloid biosynthetic genes and high mutation rate following tissue culture.</title>
        <authorList>
            <person name="Rajewski A."/>
            <person name="Carter-House D."/>
            <person name="Stajich J."/>
            <person name="Litt A."/>
        </authorList>
    </citation>
    <scope>NUCLEOTIDE SEQUENCE [LARGE SCALE GENOMIC DNA]</scope>
    <source>
        <strain evidence="2">AR-01</strain>
    </source>
</reference>
<name>A0ABS8RTV5_DATST</name>